<keyword evidence="1" id="KW-1133">Transmembrane helix</keyword>
<protein>
    <submittedName>
        <fullName evidence="3">Aste57867_9431 protein</fullName>
    </submittedName>
</protein>
<dbReference type="EMBL" id="CAADRA010005162">
    <property type="protein sequence ID" value="VFT86311.1"/>
    <property type="molecule type" value="Genomic_DNA"/>
</dbReference>
<name>A0A485KN66_9STRA</name>
<keyword evidence="1" id="KW-0472">Membrane</keyword>
<keyword evidence="1" id="KW-0812">Transmembrane</keyword>
<evidence type="ECO:0000313" key="2">
    <source>
        <dbReference type="EMBL" id="KAF0700045.1"/>
    </source>
</evidence>
<keyword evidence="4" id="KW-1185">Reference proteome</keyword>
<evidence type="ECO:0000313" key="3">
    <source>
        <dbReference type="EMBL" id="VFT86311.1"/>
    </source>
</evidence>
<gene>
    <name evidence="3" type="primary">Aste57867_9431</name>
    <name evidence="2" type="ORF">As57867_009395</name>
    <name evidence="3" type="ORF">ASTE57867_9431</name>
</gene>
<dbReference type="EMBL" id="VJMH01005141">
    <property type="protein sequence ID" value="KAF0700045.1"/>
    <property type="molecule type" value="Genomic_DNA"/>
</dbReference>
<sequence length="180" mass="20324">MSNDDSSVQVPSYFFQSDATSLLLGERYGQELLAVKGRDCFPDPEYAGQPKPSWWGIDHWPPMKCDELVSFIQSKGQENCHPDERYTNMPKPYWWNYPYNWPPSICRELAHLDTSSTTLMLMRLGSNQEVETATPMTSMSLLLAGCVAAVVAVAAIVRARKLASRQVEENDVYLGEPLML</sequence>
<proteinExistence type="predicted"/>
<evidence type="ECO:0000256" key="1">
    <source>
        <dbReference type="SAM" id="Phobius"/>
    </source>
</evidence>
<organism evidence="3 4">
    <name type="scientific">Aphanomyces stellatus</name>
    <dbReference type="NCBI Taxonomy" id="120398"/>
    <lineage>
        <taxon>Eukaryota</taxon>
        <taxon>Sar</taxon>
        <taxon>Stramenopiles</taxon>
        <taxon>Oomycota</taxon>
        <taxon>Saprolegniomycetes</taxon>
        <taxon>Saprolegniales</taxon>
        <taxon>Verrucalvaceae</taxon>
        <taxon>Aphanomyces</taxon>
    </lineage>
</organism>
<dbReference type="AlphaFoldDB" id="A0A485KN66"/>
<reference evidence="2" key="2">
    <citation type="submission" date="2019-06" db="EMBL/GenBank/DDBJ databases">
        <title>Genomics analysis of Aphanomyces spp. identifies a new class of oomycete effector associated with host adaptation.</title>
        <authorList>
            <person name="Gaulin E."/>
        </authorList>
    </citation>
    <scope>NUCLEOTIDE SEQUENCE</scope>
    <source>
        <strain evidence="2">CBS 578.67</strain>
    </source>
</reference>
<feature type="transmembrane region" description="Helical" evidence="1">
    <location>
        <begin position="136"/>
        <end position="157"/>
    </location>
</feature>
<accession>A0A485KN66</accession>
<dbReference type="Proteomes" id="UP000332933">
    <property type="component" value="Unassembled WGS sequence"/>
</dbReference>
<reference evidence="3 4" key="1">
    <citation type="submission" date="2019-03" db="EMBL/GenBank/DDBJ databases">
        <authorList>
            <person name="Gaulin E."/>
            <person name="Dumas B."/>
        </authorList>
    </citation>
    <scope>NUCLEOTIDE SEQUENCE [LARGE SCALE GENOMIC DNA]</scope>
    <source>
        <strain evidence="3">CBS 568.67</strain>
    </source>
</reference>
<evidence type="ECO:0000313" key="4">
    <source>
        <dbReference type="Proteomes" id="UP000332933"/>
    </source>
</evidence>